<keyword evidence="3" id="KW-0456">Lyase</keyword>
<dbReference type="AlphaFoldDB" id="A0A9P6TBD3"/>
<dbReference type="Proteomes" id="UP000886653">
    <property type="component" value="Unassembled WGS sequence"/>
</dbReference>
<dbReference type="GO" id="GO:0005634">
    <property type="term" value="C:nucleus"/>
    <property type="evidence" value="ECO:0007669"/>
    <property type="project" value="TreeGrafter"/>
</dbReference>
<dbReference type="SUPFAM" id="SSF55144">
    <property type="entry name" value="LigT-like"/>
    <property type="match status" value="1"/>
</dbReference>
<evidence type="ECO:0000256" key="6">
    <source>
        <dbReference type="ARBA" id="ARBA00030030"/>
    </source>
</evidence>
<proteinExistence type="predicted"/>
<name>A0A9P6TBD3_9BASI</name>
<feature type="region of interest" description="Disordered" evidence="7">
    <location>
        <begin position="1"/>
        <end position="77"/>
    </location>
</feature>
<accession>A0A9P6TBD3</accession>
<dbReference type="Gene3D" id="3.90.1140.10">
    <property type="entry name" value="Cyclic phosphodiesterase"/>
    <property type="match status" value="1"/>
</dbReference>
<evidence type="ECO:0000256" key="5">
    <source>
        <dbReference type="ARBA" id="ARBA00029543"/>
    </source>
</evidence>
<evidence type="ECO:0000256" key="3">
    <source>
        <dbReference type="ARBA" id="ARBA00023239"/>
    </source>
</evidence>
<dbReference type="EMBL" id="MU167294">
    <property type="protein sequence ID" value="KAG0144503.1"/>
    <property type="molecule type" value="Genomic_DNA"/>
</dbReference>
<keyword evidence="2" id="KW-0378">Hydrolase</keyword>
<dbReference type="GO" id="GO:0034477">
    <property type="term" value="P:U6 snRNA 3'-end processing"/>
    <property type="evidence" value="ECO:0007669"/>
    <property type="project" value="InterPro"/>
</dbReference>
<evidence type="ECO:0000256" key="2">
    <source>
        <dbReference type="ARBA" id="ARBA00022801"/>
    </source>
</evidence>
<dbReference type="InterPro" id="IPR009097">
    <property type="entry name" value="Cyclic_Pdiesterase"/>
</dbReference>
<dbReference type="PANTHER" id="PTHR13522:SF3">
    <property type="entry name" value="U6 SNRNA PHOSPHODIESTERASE 1"/>
    <property type="match status" value="1"/>
</dbReference>
<dbReference type="OrthoDB" id="49151at2759"/>
<evidence type="ECO:0000313" key="8">
    <source>
        <dbReference type="EMBL" id="KAG0144503.1"/>
    </source>
</evidence>
<evidence type="ECO:0000256" key="7">
    <source>
        <dbReference type="SAM" id="MobiDB-lite"/>
    </source>
</evidence>
<sequence>MSTEGPTQDTKAELNKMSENSGTTTSTSTTTEPTRRRVLPPPCFSSTLTSSNPTARPCPIDDPTLHQGRKRSKPHVEGDWPTHIYLSLEIPDEVKKLIDKVVEQLPQDTRKWHSLMMTQDNKLHLSLSRPLALRAHQRQTFRSSLTHAISNAEHVKFHFARFCSLVNDDRSREFLALEVGSGHSTLNELIERINWVLSSFCLEEYYSKPIFHSSVCWRLIKDEVDEKLIIKESILQGLNEIKDLDLLRSLEWLIEDVKLVIGKSVWSIELKNGLMK</sequence>
<comment type="caution">
    <text evidence="8">The sequence shown here is derived from an EMBL/GenBank/DDBJ whole genome shotgun (WGS) entry which is preliminary data.</text>
</comment>
<reference evidence="8" key="1">
    <citation type="submission" date="2013-11" db="EMBL/GenBank/DDBJ databases">
        <title>Genome sequence of the fusiform rust pathogen reveals effectors for host alternation and coevolution with pine.</title>
        <authorList>
            <consortium name="DOE Joint Genome Institute"/>
            <person name="Smith K."/>
            <person name="Pendleton A."/>
            <person name="Kubisiak T."/>
            <person name="Anderson C."/>
            <person name="Salamov A."/>
            <person name="Aerts A."/>
            <person name="Riley R."/>
            <person name="Clum A."/>
            <person name="Lindquist E."/>
            <person name="Ence D."/>
            <person name="Campbell M."/>
            <person name="Kronenberg Z."/>
            <person name="Feau N."/>
            <person name="Dhillon B."/>
            <person name="Hamelin R."/>
            <person name="Burleigh J."/>
            <person name="Smith J."/>
            <person name="Yandell M."/>
            <person name="Nelson C."/>
            <person name="Grigoriev I."/>
            <person name="Davis J."/>
        </authorList>
    </citation>
    <scope>NUCLEOTIDE SEQUENCE</scope>
    <source>
        <strain evidence="8">G11</strain>
    </source>
</reference>
<dbReference type="Pfam" id="PF09749">
    <property type="entry name" value="HVSL"/>
    <property type="match status" value="1"/>
</dbReference>
<feature type="compositionally biased region" description="Polar residues" evidence="7">
    <location>
        <begin position="44"/>
        <end position="54"/>
    </location>
</feature>
<dbReference type="InterPro" id="IPR027521">
    <property type="entry name" value="Usb1"/>
</dbReference>
<gene>
    <name evidence="8" type="ORF">CROQUDRAFT_659942</name>
</gene>
<dbReference type="GO" id="GO:0016829">
    <property type="term" value="F:lyase activity"/>
    <property type="evidence" value="ECO:0007669"/>
    <property type="project" value="UniProtKB-KW"/>
</dbReference>
<protein>
    <recommendedName>
        <fullName evidence="5">U6 snRNA phosphodiesterase 1</fullName>
    </recommendedName>
    <alternativeName>
        <fullName evidence="6">3'-5' RNA exonuclease USB1</fullName>
    </alternativeName>
</protein>
<evidence type="ECO:0000256" key="1">
    <source>
        <dbReference type="ARBA" id="ARBA00022722"/>
    </source>
</evidence>
<dbReference type="PANTHER" id="PTHR13522">
    <property type="entry name" value="U6 SNRNA PHOSPHODIESTERASE 1"/>
    <property type="match status" value="1"/>
</dbReference>
<keyword evidence="4" id="KW-0539">Nucleus</keyword>
<dbReference type="GO" id="GO:0000175">
    <property type="term" value="F:3'-5'-RNA exonuclease activity"/>
    <property type="evidence" value="ECO:0007669"/>
    <property type="project" value="TreeGrafter"/>
</dbReference>
<organism evidence="8 9">
    <name type="scientific">Cronartium quercuum f. sp. fusiforme G11</name>
    <dbReference type="NCBI Taxonomy" id="708437"/>
    <lineage>
        <taxon>Eukaryota</taxon>
        <taxon>Fungi</taxon>
        <taxon>Dikarya</taxon>
        <taxon>Basidiomycota</taxon>
        <taxon>Pucciniomycotina</taxon>
        <taxon>Pucciniomycetes</taxon>
        <taxon>Pucciniales</taxon>
        <taxon>Coleosporiaceae</taxon>
        <taxon>Cronartium</taxon>
    </lineage>
</organism>
<evidence type="ECO:0000256" key="4">
    <source>
        <dbReference type="ARBA" id="ARBA00023242"/>
    </source>
</evidence>
<keyword evidence="9" id="KW-1185">Reference proteome</keyword>
<evidence type="ECO:0000313" key="9">
    <source>
        <dbReference type="Proteomes" id="UP000886653"/>
    </source>
</evidence>
<keyword evidence="1" id="KW-0540">Nuclease</keyword>